<dbReference type="EMBL" id="KV906883">
    <property type="protein sequence ID" value="OON14097.1"/>
    <property type="molecule type" value="Genomic_DNA"/>
</dbReference>
<dbReference type="AlphaFoldDB" id="A0A1S8WI35"/>
<dbReference type="Pfam" id="PF16455">
    <property type="entry name" value="UBD"/>
    <property type="match status" value="1"/>
</dbReference>
<gene>
    <name evidence="2" type="ORF">X801_10112</name>
</gene>
<protein>
    <recommendedName>
        <fullName evidence="1">DC-UbP/UBTD2 N-terminal domain-containing protein</fullName>
    </recommendedName>
</protein>
<proteinExistence type="predicted"/>
<dbReference type="InterPro" id="IPR032752">
    <property type="entry name" value="DC-UbP/UBTD2_N"/>
</dbReference>
<dbReference type="Gene3D" id="1.20.225.20">
    <property type="entry name" value="Ub domain-containing protein, DC-UbP/UBTD2, N-terminal domain"/>
    <property type="match status" value="1"/>
</dbReference>
<evidence type="ECO:0000313" key="2">
    <source>
        <dbReference type="EMBL" id="OON14097.1"/>
    </source>
</evidence>
<reference evidence="2 3" key="1">
    <citation type="submission" date="2015-03" db="EMBL/GenBank/DDBJ databases">
        <title>Draft genome of the nematode, Opisthorchis viverrini.</title>
        <authorList>
            <person name="Mitreva M."/>
        </authorList>
    </citation>
    <scope>NUCLEOTIDE SEQUENCE [LARGE SCALE GENOMIC DNA]</scope>
    <source>
        <strain evidence="2">Khon Kaen</strain>
    </source>
</reference>
<dbReference type="InterPro" id="IPR039869">
    <property type="entry name" value="UBTD1/2"/>
</dbReference>
<accession>A0A1S8WI35</accession>
<keyword evidence="3" id="KW-1185">Reference proteome</keyword>
<dbReference type="PANTHER" id="PTHR13609">
    <property type="entry name" value="UBIQUITIN DOMAIN CONTAINING 1 PROTEIN-RELATED"/>
    <property type="match status" value="1"/>
</dbReference>
<sequence>MPRMSMTKNKPLKHVSIQWSSQFPLTAGQLQRKREEFWDTAPAFEGRIEIWNALKAAADFLERNDYEMAQAILDGADIILPTGESPLPTLSTLSIGFVAQPGSEMTSKEACLLSIVEHQLLFKVIKLSDIKTISTNN</sequence>
<dbReference type="InterPro" id="IPR038169">
    <property type="entry name" value="DC-UbP/UBTD2_N_sf"/>
</dbReference>
<feature type="domain" description="DC-UbP/UBTD2 N-terminal" evidence="1">
    <location>
        <begin position="9"/>
        <end position="84"/>
    </location>
</feature>
<dbReference type="Proteomes" id="UP000243686">
    <property type="component" value="Unassembled WGS sequence"/>
</dbReference>
<name>A0A1S8WI35_OPIVI</name>
<evidence type="ECO:0000259" key="1">
    <source>
        <dbReference type="Pfam" id="PF16455"/>
    </source>
</evidence>
<evidence type="ECO:0000313" key="3">
    <source>
        <dbReference type="Proteomes" id="UP000243686"/>
    </source>
</evidence>
<organism evidence="2 3">
    <name type="scientific">Opisthorchis viverrini</name>
    <name type="common">Southeast Asian liver fluke</name>
    <dbReference type="NCBI Taxonomy" id="6198"/>
    <lineage>
        <taxon>Eukaryota</taxon>
        <taxon>Metazoa</taxon>
        <taxon>Spiralia</taxon>
        <taxon>Lophotrochozoa</taxon>
        <taxon>Platyhelminthes</taxon>
        <taxon>Trematoda</taxon>
        <taxon>Digenea</taxon>
        <taxon>Opisthorchiida</taxon>
        <taxon>Opisthorchiata</taxon>
        <taxon>Opisthorchiidae</taxon>
        <taxon>Opisthorchis</taxon>
    </lineage>
</organism>